<proteinExistence type="predicted"/>
<organism evidence="1 2">
    <name type="scientific">Melastoma candidum</name>
    <dbReference type="NCBI Taxonomy" id="119954"/>
    <lineage>
        <taxon>Eukaryota</taxon>
        <taxon>Viridiplantae</taxon>
        <taxon>Streptophyta</taxon>
        <taxon>Embryophyta</taxon>
        <taxon>Tracheophyta</taxon>
        <taxon>Spermatophyta</taxon>
        <taxon>Magnoliopsida</taxon>
        <taxon>eudicotyledons</taxon>
        <taxon>Gunneridae</taxon>
        <taxon>Pentapetalae</taxon>
        <taxon>rosids</taxon>
        <taxon>malvids</taxon>
        <taxon>Myrtales</taxon>
        <taxon>Melastomataceae</taxon>
        <taxon>Melastomatoideae</taxon>
        <taxon>Melastomateae</taxon>
        <taxon>Melastoma</taxon>
    </lineage>
</organism>
<gene>
    <name evidence="1" type="ORF">MLD38_001074</name>
</gene>
<protein>
    <submittedName>
        <fullName evidence="1">Uncharacterized protein</fullName>
    </submittedName>
</protein>
<sequence>MSKEEEMRSPQGRNSLRVQAGGTETVGNEEALFSPGFRSVAVMAGWDEETLLIASLIVDDTPDRQFKQRRRTDSGLKTPPSSSRSGKRRRDMRRIPNDVPAIVLELSEDQAERKPDSHADMKEKTGPSNKVVEEHKGVVESKAASSASTLQSQGLPLPSMDRLREELSCAICLEICFEPSTTPCGHSFCRKCLKSAADKCGKRCPKCRQIISNGRSCSVNTVLWNTIQLLFPHEVESRKAAKAEKIVATEEPECNLPEMAASNSNRRRSLRAAAIIGRELYERRATPSIHEVPQFHVPERGEITNYRRRSRRSVGVPDRDLHERRRPIPSQDEDAALALRLQREEFMEAFRETRENSRTSTSLSTARANLRALASRAINIRVRNQTT</sequence>
<name>A0ACB9SDE4_9MYRT</name>
<dbReference type="EMBL" id="CM042880">
    <property type="protein sequence ID" value="KAI4388772.1"/>
    <property type="molecule type" value="Genomic_DNA"/>
</dbReference>
<evidence type="ECO:0000313" key="1">
    <source>
        <dbReference type="EMBL" id="KAI4388772.1"/>
    </source>
</evidence>
<keyword evidence="2" id="KW-1185">Reference proteome</keyword>
<evidence type="ECO:0000313" key="2">
    <source>
        <dbReference type="Proteomes" id="UP001057402"/>
    </source>
</evidence>
<dbReference type="Proteomes" id="UP001057402">
    <property type="component" value="Chromosome 1"/>
</dbReference>
<reference evidence="2" key="1">
    <citation type="journal article" date="2023" name="Front. Plant Sci.">
        <title>Chromosomal-level genome assembly of Melastoma candidum provides insights into trichome evolution.</title>
        <authorList>
            <person name="Zhong Y."/>
            <person name="Wu W."/>
            <person name="Sun C."/>
            <person name="Zou P."/>
            <person name="Liu Y."/>
            <person name="Dai S."/>
            <person name="Zhou R."/>
        </authorList>
    </citation>
    <scope>NUCLEOTIDE SEQUENCE [LARGE SCALE GENOMIC DNA]</scope>
</reference>
<accession>A0ACB9SDE4</accession>
<comment type="caution">
    <text evidence="1">The sequence shown here is derived from an EMBL/GenBank/DDBJ whole genome shotgun (WGS) entry which is preliminary data.</text>
</comment>